<dbReference type="AlphaFoldDB" id="A0A897MQL5"/>
<organism evidence="3 4">
    <name type="scientific">Natranaeroarchaeum sulfidigenes</name>
    <dbReference type="NCBI Taxonomy" id="2784880"/>
    <lineage>
        <taxon>Archaea</taxon>
        <taxon>Methanobacteriati</taxon>
        <taxon>Methanobacteriota</taxon>
        <taxon>Stenosarchaea group</taxon>
        <taxon>Halobacteria</taxon>
        <taxon>Halobacteriales</taxon>
        <taxon>Natronoarchaeaceae</taxon>
        <taxon>Natranaeroarchaeum</taxon>
    </lineage>
</organism>
<dbReference type="InterPro" id="IPR055972">
    <property type="entry name" value="DUF7550"/>
</dbReference>
<name>A0A897MQL5_9EURY</name>
<evidence type="ECO:0000256" key="2">
    <source>
        <dbReference type="SAM" id="Phobius"/>
    </source>
</evidence>
<keyword evidence="4" id="KW-1185">Reference proteome</keyword>
<reference evidence="3" key="1">
    <citation type="submission" date="2020-11" db="EMBL/GenBank/DDBJ databases">
        <title>Carbohydrate-dependent, anaerobic sulfur respiration: A novel catabolism in halophilic archaea.</title>
        <authorList>
            <person name="Sorokin D.Y."/>
            <person name="Messina E."/>
            <person name="Smedile F."/>
            <person name="La Cono V."/>
            <person name="Hallsworth J.E."/>
            <person name="Yakimov M.M."/>
        </authorList>
    </citation>
    <scope>NUCLEOTIDE SEQUENCE</scope>
    <source>
        <strain evidence="3">AArc-S</strain>
    </source>
</reference>
<evidence type="ECO:0000256" key="1">
    <source>
        <dbReference type="SAM" id="MobiDB-lite"/>
    </source>
</evidence>
<keyword evidence="2" id="KW-0472">Membrane</keyword>
<dbReference type="GeneID" id="70684789"/>
<gene>
    <name evidence="3" type="ORF">AArcS_1406</name>
</gene>
<feature type="compositionally biased region" description="Acidic residues" evidence="1">
    <location>
        <begin position="1"/>
        <end position="13"/>
    </location>
</feature>
<dbReference type="Pfam" id="PF24418">
    <property type="entry name" value="DUF7550"/>
    <property type="match status" value="1"/>
</dbReference>
<feature type="region of interest" description="Disordered" evidence="1">
    <location>
        <begin position="1"/>
        <end position="65"/>
    </location>
</feature>
<dbReference type="RefSeq" id="WP_238479766.1">
    <property type="nucleotide sequence ID" value="NZ_CP064786.1"/>
</dbReference>
<evidence type="ECO:0000313" key="3">
    <source>
        <dbReference type="EMBL" id="QSG02621.1"/>
    </source>
</evidence>
<dbReference type="Proteomes" id="UP000663586">
    <property type="component" value="Chromosome"/>
</dbReference>
<dbReference type="EMBL" id="CP064786">
    <property type="protein sequence ID" value="QSG02621.1"/>
    <property type="molecule type" value="Genomic_DNA"/>
</dbReference>
<evidence type="ECO:0000313" key="4">
    <source>
        <dbReference type="Proteomes" id="UP000663586"/>
    </source>
</evidence>
<keyword evidence="2" id="KW-1133">Transmembrane helix</keyword>
<keyword evidence="2" id="KW-0812">Transmembrane</keyword>
<sequence>MSDADENSEEGELAVDKNPTKTDVPYGEASGDADFEEPEPTSGTAESNEGREVDAAVDERTTAPQSAYSNRQVLIGGLITAVGLVLVFGVPLLF</sequence>
<accession>A0A897MQL5</accession>
<feature type="compositionally biased region" description="Basic and acidic residues" evidence="1">
    <location>
        <begin position="48"/>
        <end position="61"/>
    </location>
</feature>
<protein>
    <submittedName>
        <fullName evidence="3">Membrane protein</fullName>
    </submittedName>
</protein>
<proteinExistence type="predicted"/>
<dbReference type="KEGG" id="hara:AArcS_1406"/>
<feature type="transmembrane region" description="Helical" evidence="2">
    <location>
        <begin position="73"/>
        <end position="93"/>
    </location>
</feature>